<protein>
    <recommendedName>
        <fullName evidence="3">Sarcosine oxidase subunit gamma</fullName>
    </recommendedName>
</protein>
<evidence type="ECO:0000313" key="1">
    <source>
        <dbReference type="EMBL" id="MCG5076128.1"/>
    </source>
</evidence>
<dbReference type="SUPFAM" id="SSF103025">
    <property type="entry name" value="Folate-binding domain"/>
    <property type="match status" value="1"/>
</dbReference>
<dbReference type="InterPro" id="IPR027266">
    <property type="entry name" value="TrmE/GcvT-like"/>
</dbReference>
<keyword evidence="2" id="KW-1185">Reference proteome</keyword>
<dbReference type="RefSeq" id="WP_238465967.1">
    <property type="nucleotide sequence ID" value="NZ_JAKLJA010000021.1"/>
</dbReference>
<comment type="caution">
    <text evidence="1">The sequence shown here is derived from an EMBL/GenBank/DDBJ whole genome shotgun (WGS) entry which is preliminary data.</text>
</comment>
<reference evidence="1" key="1">
    <citation type="submission" date="2022-01" db="EMBL/GenBank/DDBJ databases">
        <title>Genome sequence and assembly of Parabukholderia sp. RG36.</title>
        <authorList>
            <person name="Chhetri G."/>
        </authorList>
    </citation>
    <scope>NUCLEOTIDE SEQUENCE</scope>
    <source>
        <strain evidence="1">RG36</strain>
    </source>
</reference>
<name>A0A9X1RX27_9BURK</name>
<gene>
    <name evidence="1" type="ORF">L5014_22590</name>
</gene>
<accession>A0A9X1RX27</accession>
<dbReference type="Gene3D" id="3.30.1360.120">
    <property type="entry name" value="Probable tRNA modification gtpase trme, domain 1"/>
    <property type="match status" value="1"/>
</dbReference>
<organism evidence="1 2">
    <name type="scientific">Paraburkholderia tagetis</name>
    <dbReference type="NCBI Taxonomy" id="2913261"/>
    <lineage>
        <taxon>Bacteria</taxon>
        <taxon>Pseudomonadati</taxon>
        <taxon>Pseudomonadota</taxon>
        <taxon>Betaproteobacteria</taxon>
        <taxon>Burkholderiales</taxon>
        <taxon>Burkholderiaceae</taxon>
        <taxon>Paraburkholderia</taxon>
    </lineage>
</organism>
<dbReference type="Proteomes" id="UP001139308">
    <property type="component" value="Unassembled WGS sequence"/>
</dbReference>
<dbReference type="EMBL" id="JAKLJA010000021">
    <property type="protein sequence ID" value="MCG5076128.1"/>
    <property type="molecule type" value="Genomic_DNA"/>
</dbReference>
<proteinExistence type="predicted"/>
<evidence type="ECO:0008006" key="3">
    <source>
        <dbReference type="Google" id="ProtNLM"/>
    </source>
</evidence>
<sequence>MSASNLAGAANVSLRTSPIRDAHHPAEARWSTVENMQIVERHGANDEAHARNAGIADVSHLYRMGFKGQGVAAWLAEQGLPALSQPNTWAPLASGGLIARLGLTEYLIEDGLSGRASAKLAHREPALRVYPVLRQDLALVLCGEAIDELLLQTCNVNFRALDLATRPVVLTSMAGVAVTVLPGERLGRPYYRLWADGTYGVYLWETLAGIAAELGGGPVGLAVIDEIDQAPSHQASS</sequence>
<evidence type="ECO:0000313" key="2">
    <source>
        <dbReference type="Proteomes" id="UP001139308"/>
    </source>
</evidence>
<dbReference type="AlphaFoldDB" id="A0A9X1RX27"/>